<name>A0A381XPY8_9ZZZZ</name>
<keyword evidence="1" id="KW-0812">Transmembrane</keyword>
<dbReference type="AlphaFoldDB" id="A0A381XPY8"/>
<keyword evidence="1" id="KW-0472">Membrane</keyword>
<evidence type="ECO:0000313" key="3">
    <source>
        <dbReference type="EMBL" id="SVA66267.1"/>
    </source>
</evidence>
<dbReference type="InterPro" id="IPR024588">
    <property type="entry name" value="YejM_N"/>
</dbReference>
<feature type="non-terminal residue" evidence="3">
    <location>
        <position position="92"/>
    </location>
</feature>
<dbReference type="EMBL" id="UINC01015798">
    <property type="protein sequence ID" value="SVA66267.1"/>
    <property type="molecule type" value="Genomic_DNA"/>
</dbReference>
<proteinExistence type="predicted"/>
<feature type="domain" description="Inner membrane protein YejM N-terminal" evidence="2">
    <location>
        <begin position="7"/>
        <end position="90"/>
    </location>
</feature>
<feature type="transmembrane region" description="Helical" evidence="1">
    <location>
        <begin position="48"/>
        <end position="75"/>
    </location>
</feature>
<organism evidence="3">
    <name type="scientific">marine metagenome</name>
    <dbReference type="NCBI Taxonomy" id="408172"/>
    <lineage>
        <taxon>unclassified sequences</taxon>
        <taxon>metagenomes</taxon>
        <taxon>ecological metagenomes</taxon>
    </lineage>
</organism>
<protein>
    <recommendedName>
        <fullName evidence="2">Inner membrane protein YejM N-terminal domain-containing protein</fullName>
    </recommendedName>
</protein>
<evidence type="ECO:0000259" key="2">
    <source>
        <dbReference type="Pfam" id="PF11893"/>
    </source>
</evidence>
<keyword evidence="1" id="KW-1133">Transmembrane helix</keyword>
<dbReference type="Pfam" id="PF11893">
    <property type="entry name" value="DUF3413"/>
    <property type="match status" value="1"/>
</dbReference>
<gene>
    <name evidence="3" type="ORF">METZ01_LOCUS119121</name>
</gene>
<evidence type="ECO:0000256" key="1">
    <source>
        <dbReference type="SAM" id="Phobius"/>
    </source>
</evidence>
<sequence length="92" mass="10154">MNESSQVTRRELLRWAGWFGFINAVLYTLIGLRYLAVFGMPAGVPAKIYLVCVYLTHFVLLGMLPLMVLATLAALAMPAKRLVMPLAVLVTS</sequence>
<reference evidence="3" key="1">
    <citation type="submission" date="2018-05" db="EMBL/GenBank/DDBJ databases">
        <authorList>
            <person name="Lanie J.A."/>
            <person name="Ng W.-L."/>
            <person name="Kazmierczak K.M."/>
            <person name="Andrzejewski T.M."/>
            <person name="Davidsen T.M."/>
            <person name="Wayne K.J."/>
            <person name="Tettelin H."/>
            <person name="Glass J.I."/>
            <person name="Rusch D."/>
            <person name="Podicherti R."/>
            <person name="Tsui H.-C.T."/>
            <person name="Winkler M.E."/>
        </authorList>
    </citation>
    <scope>NUCLEOTIDE SEQUENCE</scope>
</reference>
<feature type="transmembrane region" description="Helical" evidence="1">
    <location>
        <begin position="12"/>
        <end position="36"/>
    </location>
</feature>
<accession>A0A381XPY8</accession>